<dbReference type="AlphaFoldDB" id="A0A134CJF7"/>
<reference evidence="3" key="1">
    <citation type="submission" date="2016-01" db="EMBL/GenBank/DDBJ databases">
        <authorList>
            <person name="Mitreva M."/>
            <person name="Pepin K.H."/>
            <person name="Mihindukulasuriya K.A."/>
            <person name="Fulton R."/>
            <person name="Fronick C."/>
            <person name="O'Laughlin M."/>
            <person name="Miner T."/>
            <person name="Herter B."/>
            <person name="Rosa B.A."/>
            <person name="Cordes M."/>
            <person name="Tomlinson C."/>
            <person name="Wollam A."/>
            <person name="Palsikar V.B."/>
            <person name="Mardis E.R."/>
            <person name="Wilson R.K."/>
        </authorList>
    </citation>
    <scope>NUCLEOTIDE SEQUENCE [LARGE SCALE GENOMIC DNA]</scope>
    <source>
        <strain evidence="3">KA00182</strain>
    </source>
</reference>
<organism evidence="2 3">
    <name type="scientific">Megasphaera hutchinsoni</name>
    <dbReference type="NCBI Taxonomy" id="1588748"/>
    <lineage>
        <taxon>Bacteria</taxon>
        <taxon>Bacillati</taxon>
        <taxon>Bacillota</taxon>
        <taxon>Negativicutes</taxon>
        <taxon>Veillonellales</taxon>
        <taxon>Veillonellaceae</taxon>
        <taxon>Megasphaera</taxon>
    </lineage>
</organism>
<comment type="caution">
    <text evidence="2">The sequence shown here is derived from an EMBL/GenBank/DDBJ whole genome shotgun (WGS) entry which is preliminary data.</text>
</comment>
<sequence>MCIGAFFMRNMILAMILLGLVWIAHVVYFFFILKTEPTNHTL</sequence>
<dbReference type="EMBL" id="LSDT01000014">
    <property type="protein sequence ID" value="KXB92351.1"/>
    <property type="molecule type" value="Genomic_DNA"/>
</dbReference>
<keyword evidence="1" id="KW-1133">Transmembrane helix</keyword>
<dbReference type="Proteomes" id="UP000070160">
    <property type="component" value="Unassembled WGS sequence"/>
</dbReference>
<name>A0A134CJF7_9FIRM</name>
<evidence type="ECO:0000313" key="3">
    <source>
        <dbReference type="Proteomes" id="UP000070160"/>
    </source>
</evidence>
<evidence type="ECO:0000313" key="2">
    <source>
        <dbReference type="EMBL" id="KXB92351.1"/>
    </source>
</evidence>
<evidence type="ECO:0000256" key="1">
    <source>
        <dbReference type="SAM" id="Phobius"/>
    </source>
</evidence>
<proteinExistence type="predicted"/>
<accession>A0A134CJF7</accession>
<keyword evidence="1" id="KW-0812">Transmembrane</keyword>
<protein>
    <submittedName>
        <fullName evidence="2">Uncharacterized protein</fullName>
    </submittedName>
</protein>
<gene>
    <name evidence="2" type="ORF">HMPREF3182_00468</name>
</gene>
<keyword evidence="1" id="KW-0472">Membrane</keyword>
<keyword evidence="3" id="KW-1185">Reference proteome</keyword>
<feature type="transmembrane region" description="Helical" evidence="1">
    <location>
        <begin position="12"/>
        <end position="33"/>
    </location>
</feature>